<reference evidence="2" key="1">
    <citation type="journal article" date="2017" name="Cell">
        <title>Insights into land plant evolution garnered from the Marchantia polymorpha genome.</title>
        <authorList>
            <person name="Bowman J.L."/>
            <person name="Kohchi T."/>
            <person name="Yamato K.T."/>
            <person name="Jenkins J."/>
            <person name="Shu S."/>
            <person name="Ishizaki K."/>
            <person name="Yamaoka S."/>
            <person name="Nishihama R."/>
            <person name="Nakamura Y."/>
            <person name="Berger F."/>
            <person name="Adam C."/>
            <person name="Aki S.S."/>
            <person name="Althoff F."/>
            <person name="Araki T."/>
            <person name="Arteaga-Vazquez M.A."/>
            <person name="Balasubrmanian S."/>
            <person name="Barry K."/>
            <person name="Bauer D."/>
            <person name="Boehm C.R."/>
            <person name="Briginshaw L."/>
            <person name="Caballero-Perez J."/>
            <person name="Catarino B."/>
            <person name="Chen F."/>
            <person name="Chiyoda S."/>
            <person name="Chovatia M."/>
            <person name="Davies K.M."/>
            <person name="Delmans M."/>
            <person name="Demura T."/>
            <person name="Dierschke T."/>
            <person name="Dolan L."/>
            <person name="Dorantes-Acosta A.E."/>
            <person name="Eklund D.M."/>
            <person name="Florent S.N."/>
            <person name="Flores-Sandoval E."/>
            <person name="Fujiyama A."/>
            <person name="Fukuzawa H."/>
            <person name="Galik B."/>
            <person name="Grimanelli D."/>
            <person name="Grimwood J."/>
            <person name="Grossniklaus U."/>
            <person name="Hamada T."/>
            <person name="Haseloff J."/>
            <person name="Hetherington A.J."/>
            <person name="Higo A."/>
            <person name="Hirakawa Y."/>
            <person name="Hundley H.N."/>
            <person name="Ikeda Y."/>
            <person name="Inoue K."/>
            <person name="Inoue S.I."/>
            <person name="Ishida S."/>
            <person name="Jia Q."/>
            <person name="Kakita M."/>
            <person name="Kanazawa T."/>
            <person name="Kawai Y."/>
            <person name="Kawashima T."/>
            <person name="Kennedy M."/>
            <person name="Kinose K."/>
            <person name="Kinoshita T."/>
            <person name="Kohara Y."/>
            <person name="Koide E."/>
            <person name="Komatsu K."/>
            <person name="Kopischke S."/>
            <person name="Kubo M."/>
            <person name="Kyozuka J."/>
            <person name="Lagercrantz U."/>
            <person name="Lin S.S."/>
            <person name="Lindquist E."/>
            <person name="Lipzen A.M."/>
            <person name="Lu C.W."/>
            <person name="De Luna E."/>
            <person name="Martienssen R.A."/>
            <person name="Minamino N."/>
            <person name="Mizutani M."/>
            <person name="Mizutani M."/>
            <person name="Mochizuki N."/>
            <person name="Monte I."/>
            <person name="Mosher R."/>
            <person name="Nagasaki H."/>
            <person name="Nakagami H."/>
            <person name="Naramoto S."/>
            <person name="Nishitani K."/>
            <person name="Ohtani M."/>
            <person name="Okamoto T."/>
            <person name="Okumura M."/>
            <person name="Phillips J."/>
            <person name="Pollak B."/>
            <person name="Reinders A."/>
            <person name="Rovekamp M."/>
            <person name="Sano R."/>
            <person name="Sawa S."/>
            <person name="Schmid M.W."/>
            <person name="Shirakawa M."/>
            <person name="Solano R."/>
            <person name="Spunde A."/>
            <person name="Suetsugu N."/>
            <person name="Sugano S."/>
            <person name="Sugiyama A."/>
            <person name="Sun R."/>
            <person name="Suzuki Y."/>
            <person name="Takenaka M."/>
            <person name="Takezawa D."/>
            <person name="Tomogane H."/>
            <person name="Tsuzuki M."/>
            <person name="Ueda T."/>
            <person name="Umeda M."/>
            <person name="Ward J.M."/>
            <person name="Watanabe Y."/>
            <person name="Yazaki K."/>
            <person name="Yokoyama R."/>
            <person name="Yoshitake Y."/>
            <person name="Yotsui I."/>
            <person name="Zachgo S."/>
            <person name="Schmutz J."/>
        </authorList>
    </citation>
    <scope>NUCLEOTIDE SEQUENCE [LARGE SCALE GENOMIC DNA]</scope>
    <source>
        <strain evidence="2">Tak-1</strain>
    </source>
</reference>
<sequence length="61" mass="6838">MHSTSALNLVLHEHVEWENLHDGAQPAEGMASMHNAEAGLVSVRADKGSWKKERKYWCHVG</sequence>
<protein>
    <submittedName>
        <fullName evidence="1">Uncharacterized protein</fullName>
    </submittedName>
</protein>
<keyword evidence="2" id="KW-1185">Reference proteome</keyword>
<organism evidence="1 2">
    <name type="scientific">Marchantia polymorpha</name>
    <name type="common">Common liverwort</name>
    <name type="synonym">Marchantia aquatica</name>
    <dbReference type="NCBI Taxonomy" id="3197"/>
    <lineage>
        <taxon>Eukaryota</taxon>
        <taxon>Viridiplantae</taxon>
        <taxon>Streptophyta</taxon>
        <taxon>Embryophyta</taxon>
        <taxon>Marchantiophyta</taxon>
        <taxon>Marchantiopsida</taxon>
        <taxon>Marchantiidae</taxon>
        <taxon>Marchantiales</taxon>
        <taxon>Marchantiaceae</taxon>
        <taxon>Marchantia</taxon>
    </lineage>
</organism>
<proteinExistence type="predicted"/>
<dbReference type="Proteomes" id="UP000244005">
    <property type="component" value="Unassembled WGS sequence"/>
</dbReference>
<name>A0A2R6WZ82_MARPO</name>
<evidence type="ECO:0000313" key="2">
    <source>
        <dbReference type="Proteomes" id="UP000244005"/>
    </source>
</evidence>
<accession>A0A2R6WZ82</accession>
<dbReference type="AlphaFoldDB" id="A0A2R6WZ82"/>
<gene>
    <name evidence="1" type="ORF">MARPO_0047s0131</name>
</gene>
<evidence type="ECO:0000313" key="1">
    <source>
        <dbReference type="EMBL" id="PTQ39167.1"/>
    </source>
</evidence>
<dbReference type="EMBL" id="KZ772719">
    <property type="protein sequence ID" value="PTQ39167.1"/>
    <property type="molecule type" value="Genomic_DNA"/>
</dbReference>